<reference evidence="2 3" key="1">
    <citation type="journal article" date="2024" name="ISME J.">
        <title>Tailless and filamentous prophages are predominant in marine Vibrio.</title>
        <authorList>
            <person name="Steensen K."/>
            <person name="Seneca J."/>
            <person name="Bartlau N."/>
            <person name="Yu X.A."/>
            <person name="Hussain F.A."/>
            <person name="Polz M.F."/>
        </authorList>
    </citation>
    <scope>NUCLEOTIDE SEQUENCE [LARGE SCALE GENOMIC DNA]</scope>
    <source>
        <strain evidence="2 3">10N.222.51.A1</strain>
    </source>
</reference>
<protein>
    <submittedName>
        <fullName evidence="2">Uncharacterized protein</fullName>
    </submittedName>
</protein>
<dbReference type="EMBL" id="JBFRUW010000104">
    <property type="protein sequence ID" value="MFA0570647.1"/>
    <property type="molecule type" value="Genomic_DNA"/>
</dbReference>
<evidence type="ECO:0000313" key="2">
    <source>
        <dbReference type="EMBL" id="MFA0570647.1"/>
    </source>
</evidence>
<keyword evidence="3" id="KW-1185">Reference proteome</keyword>
<evidence type="ECO:0000256" key="1">
    <source>
        <dbReference type="SAM" id="Phobius"/>
    </source>
</evidence>
<keyword evidence="1" id="KW-1133">Transmembrane helix</keyword>
<dbReference type="Proteomes" id="UP001570417">
    <property type="component" value="Unassembled WGS sequence"/>
</dbReference>
<organism evidence="2 3">
    <name type="scientific">Vibrio gallaecicus</name>
    <dbReference type="NCBI Taxonomy" id="552386"/>
    <lineage>
        <taxon>Bacteria</taxon>
        <taxon>Pseudomonadati</taxon>
        <taxon>Pseudomonadota</taxon>
        <taxon>Gammaproteobacteria</taxon>
        <taxon>Vibrionales</taxon>
        <taxon>Vibrionaceae</taxon>
        <taxon>Vibrio</taxon>
    </lineage>
</organism>
<gene>
    <name evidence="2" type="ORF">AB4566_20530</name>
</gene>
<keyword evidence="1" id="KW-0812">Transmembrane</keyword>
<feature type="transmembrane region" description="Helical" evidence="1">
    <location>
        <begin position="39"/>
        <end position="59"/>
    </location>
</feature>
<comment type="caution">
    <text evidence="2">The sequence shown here is derived from an EMBL/GenBank/DDBJ whole genome shotgun (WGS) entry which is preliminary data.</text>
</comment>
<name>A0ABV4NGR2_9VIBR</name>
<keyword evidence="1" id="KW-0472">Membrane</keyword>
<evidence type="ECO:0000313" key="3">
    <source>
        <dbReference type="Proteomes" id="UP001570417"/>
    </source>
</evidence>
<accession>A0ABV4NGR2</accession>
<sequence>MSSQETRQNETRGNLSDRVLALENSNSNRWETWFGKNPGIVVGTLIASMLTGFWVYHTWQVERIDQKHKEELARVTKESESRMVWLKEQHKLTSFANKEKCNIEISKLKSSLEEQCKLVRNQ</sequence>
<proteinExistence type="predicted"/>
<dbReference type="RefSeq" id="WP_372268261.1">
    <property type="nucleotide sequence ID" value="NZ_JBFRUW010000104.1"/>
</dbReference>